<name>A0A2X3D8G1_KLEPN</name>
<dbReference type="AlphaFoldDB" id="A0A2X3D8G1"/>
<dbReference type="Proteomes" id="UP000250675">
    <property type="component" value="Unassembled WGS sequence"/>
</dbReference>
<proteinExistence type="predicted"/>
<dbReference type="EMBL" id="UASO01000004">
    <property type="protein sequence ID" value="SQC20591.1"/>
    <property type="molecule type" value="Genomic_DNA"/>
</dbReference>
<evidence type="ECO:0000313" key="2">
    <source>
        <dbReference type="Proteomes" id="UP000250675"/>
    </source>
</evidence>
<protein>
    <submittedName>
        <fullName evidence="1">Uncharacterized protein</fullName>
    </submittedName>
</protein>
<evidence type="ECO:0000313" key="1">
    <source>
        <dbReference type="EMBL" id="SQC20591.1"/>
    </source>
</evidence>
<organism evidence="1 2">
    <name type="scientific">Klebsiella pneumoniae</name>
    <dbReference type="NCBI Taxonomy" id="573"/>
    <lineage>
        <taxon>Bacteria</taxon>
        <taxon>Pseudomonadati</taxon>
        <taxon>Pseudomonadota</taxon>
        <taxon>Gammaproteobacteria</taxon>
        <taxon>Enterobacterales</taxon>
        <taxon>Enterobacteriaceae</taxon>
        <taxon>Klebsiella/Raoultella group</taxon>
        <taxon>Klebsiella</taxon>
        <taxon>Klebsiella pneumoniae complex</taxon>
    </lineage>
</organism>
<accession>A0A2X3D8G1</accession>
<gene>
    <name evidence="1" type="ORF">NCTC9645_01668</name>
</gene>
<sequence length="112" mass="12850">MSAFTSSAVPYFISTLHSVITAVQRIPFRMAPPRFTDWYVNAAGNFAVRAHVTCSDDGSVNAVLTLRKGWYKGEYTYTNTRVALPCKHTERRKAYRLACQQAEHLARLRYRF</sequence>
<reference evidence="1 2" key="1">
    <citation type="submission" date="2018-06" db="EMBL/GenBank/DDBJ databases">
        <authorList>
            <consortium name="Pathogen Informatics"/>
            <person name="Doyle S."/>
        </authorList>
    </citation>
    <scope>NUCLEOTIDE SEQUENCE [LARGE SCALE GENOMIC DNA]</scope>
    <source>
        <strain evidence="1 2">NCTC9645</strain>
    </source>
</reference>